<keyword evidence="1" id="KW-0472">Membrane</keyword>
<proteinExistence type="predicted"/>
<keyword evidence="1" id="KW-0812">Transmembrane</keyword>
<dbReference type="NCBIfam" id="TIGR02230">
    <property type="entry name" value="ATPase_gene1"/>
    <property type="match status" value="1"/>
</dbReference>
<feature type="transmembrane region" description="Helical" evidence="1">
    <location>
        <begin position="72"/>
        <end position="94"/>
    </location>
</feature>
<organism evidence="2 3">
    <name type="scientific">Cyclobacterium qasimii</name>
    <dbReference type="NCBI Taxonomy" id="1350429"/>
    <lineage>
        <taxon>Bacteria</taxon>
        <taxon>Pseudomonadati</taxon>
        <taxon>Bacteroidota</taxon>
        <taxon>Cytophagia</taxon>
        <taxon>Cytophagales</taxon>
        <taxon>Cyclobacteriaceae</taxon>
        <taxon>Cyclobacterium</taxon>
    </lineage>
</organism>
<dbReference type="RefSeq" id="WP_020889592.1">
    <property type="nucleotide sequence ID" value="NZ_BJYV01000006.1"/>
</dbReference>
<dbReference type="InterPro" id="IPR032820">
    <property type="entry name" value="ATPase_put"/>
</dbReference>
<accession>A0A512CAC8</accession>
<protein>
    <submittedName>
        <fullName evidence="2">F0F1 ATP synthase subunit</fullName>
    </submittedName>
</protein>
<feature type="transmembrane region" description="Helical" evidence="1">
    <location>
        <begin position="36"/>
        <end position="60"/>
    </location>
</feature>
<keyword evidence="3" id="KW-1185">Reference proteome</keyword>
<gene>
    <name evidence="2" type="ORF">CQA01_16970</name>
</gene>
<dbReference type="EMBL" id="BJYV01000006">
    <property type="protein sequence ID" value="GEO21163.1"/>
    <property type="molecule type" value="Genomic_DNA"/>
</dbReference>
<comment type="caution">
    <text evidence="2">The sequence shown here is derived from an EMBL/GenBank/DDBJ whole genome shotgun (WGS) entry which is preliminary data.</text>
</comment>
<reference evidence="2 3" key="1">
    <citation type="submission" date="2019-07" db="EMBL/GenBank/DDBJ databases">
        <title>Whole genome shotgun sequence of Cyclobacterium qasimii NBRC 106168.</title>
        <authorList>
            <person name="Hosoyama A."/>
            <person name="Uohara A."/>
            <person name="Ohji S."/>
            <person name="Ichikawa N."/>
        </authorList>
    </citation>
    <scope>NUCLEOTIDE SEQUENCE [LARGE SCALE GENOMIC DNA]</scope>
    <source>
        <strain evidence="2 3">NBRC 106168</strain>
    </source>
</reference>
<evidence type="ECO:0000313" key="2">
    <source>
        <dbReference type="EMBL" id="GEO21163.1"/>
    </source>
</evidence>
<sequence length="110" mass="12588">MDTNGEGKKKVKDFIEEVESKERQMMNAREEEKKSVWAGFGTFGMVGWSVTVPTILGAMLGMSLDVRYPQTFSWTLTLLIAGLFIGCAIAWQWIDKENKSMHEHKKKKDE</sequence>
<name>A0A512CAC8_9BACT</name>
<keyword evidence="1" id="KW-1133">Transmembrane helix</keyword>
<dbReference type="Proteomes" id="UP000321301">
    <property type="component" value="Unassembled WGS sequence"/>
</dbReference>
<evidence type="ECO:0000313" key="3">
    <source>
        <dbReference type="Proteomes" id="UP000321301"/>
    </source>
</evidence>
<dbReference type="AlphaFoldDB" id="A0A512CAC8"/>
<dbReference type="Pfam" id="PF09527">
    <property type="entry name" value="ATPase_gene1"/>
    <property type="match status" value="1"/>
</dbReference>
<dbReference type="InterPro" id="IPR011744">
    <property type="entry name" value="ATPase_gene1"/>
</dbReference>
<evidence type="ECO:0000256" key="1">
    <source>
        <dbReference type="SAM" id="Phobius"/>
    </source>
</evidence>